<accession>A0A2J6WEP4</accession>
<dbReference type="SUPFAM" id="SSF52922">
    <property type="entry name" value="TK C-terminal domain-like"/>
    <property type="match status" value="1"/>
</dbReference>
<dbReference type="AlphaFoldDB" id="A0A2J6WEP4"/>
<dbReference type="Pfam" id="PF22613">
    <property type="entry name" value="Transketolase_C_1"/>
    <property type="match status" value="1"/>
</dbReference>
<keyword evidence="2" id="KW-0786">Thiamine pyrophosphate</keyword>
<dbReference type="InterPro" id="IPR055152">
    <property type="entry name" value="Transketolase-like_C_2"/>
</dbReference>
<dbReference type="Gene3D" id="3.40.50.970">
    <property type="match status" value="2"/>
</dbReference>
<evidence type="ECO:0000259" key="3">
    <source>
        <dbReference type="Pfam" id="PF00456"/>
    </source>
</evidence>
<dbReference type="Gene3D" id="3.40.50.920">
    <property type="match status" value="1"/>
</dbReference>
<feature type="domain" description="Transketolase-like C-terminal" evidence="4">
    <location>
        <begin position="619"/>
        <end position="696"/>
    </location>
</feature>
<comment type="caution">
    <text evidence="5">The sequence shown here is derived from an EMBL/GenBank/DDBJ whole genome shotgun (WGS) entry which is preliminary data.</text>
</comment>
<name>A0A2J6WEP4_9BACT</name>
<dbReference type="InterPro" id="IPR029061">
    <property type="entry name" value="THDP-binding"/>
</dbReference>
<evidence type="ECO:0000256" key="1">
    <source>
        <dbReference type="ARBA" id="ARBA00001964"/>
    </source>
</evidence>
<dbReference type="Pfam" id="PF00456">
    <property type="entry name" value="Transketolase_N"/>
    <property type="match status" value="1"/>
</dbReference>
<dbReference type="Proteomes" id="UP000237040">
    <property type="component" value="Unassembled WGS sequence"/>
</dbReference>
<protein>
    <submittedName>
        <fullName evidence="5">Transketolase</fullName>
    </submittedName>
</protein>
<sequence>MEINEKDLKHLEKVGDVVDTLIDLMLNYRQSGHPGGSRSKMHMFVTLMLSGFLHYDIRYPEKRFGDRFILGAGHTIPLVYATLAVLNGALQKKYEETHDEKFKLRREFALLPEDLLGFRRNKGLSGHAEFEGKTLFLKFNTGPSGHGITAAAGEAVALKRAGLDKVKVVVIEGDAGLTPGGFHETANSAWGLGLDNLFFLIDWNNYGIDDHPVSETVYGTPKEWFGCHGWRVIGTENGNDFREVLKTEAELFDEKNIHPNVPNVAYFKTRKGRGYLKYDNASHGAPHKMNSELFWETKKEFQDKYGVKFVGFGEPAPKTEEEIYKQFKDNIDVAMSVVYNDRELLDFIANRLIEIAGTVPEDVPTFELKGENPIKDKALYDYKNYPKDLYFAPGTHAANREAFSKWGSWINAYVGKKYGRPLFIAMSADLADSTQISGFAKPYGDFPGFGWYDKVHNKKGVLLPQEITEFVNSGISVGIASVNFAEDPFNEFKGFYTASSTYGSFAYLKYGMMRLFSQMAQDCQLKVGKTIWVMGHSGPETADDSRTHFGIFAPGVRDLFPQGHIIDLVPFEANEVPVLLGRALELETPIIALVLTRPAIPIPDREALGLASYFEAVHGAYILKDFDPNLEPMGTVIVQGTSSTLSVIKVIPQLKEAKLNVRIVSAPSYELFRREPQEYKDKVLPWKLFHDAMVITNESIKLMHHWIANPVVKEYSLSSDWDNRWRTGGTVDEVVEEAHLDPKHVFEGIERFVKDREKRLSRIAEIVK</sequence>
<dbReference type="InterPro" id="IPR005474">
    <property type="entry name" value="Transketolase_N"/>
</dbReference>
<dbReference type="SUPFAM" id="SSF52518">
    <property type="entry name" value="Thiamin diphosphate-binding fold (THDP-binding)"/>
    <property type="match status" value="2"/>
</dbReference>
<feature type="domain" description="Transketolase N-terminal" evidence="3">
    <location>
        <begin position="27"/>
        <end position="290"/>
    </location>
</feature>
<reference evidence="5 6" key="1">
    <citation type="submission" date="2018-01" db="EMBL/GenBank/DDBJ databases">
        <title>Metagenomic assembled genomes from two thermal pools in the Uzon Caldera, Kamchatka, Russia.</title>
        <authorList>
            <person name="Wilkins L."/>
            <person name="Ettinger C."/>
        </authorList>
    </citation>
    <scope>NUCLEOTIDE SEQUENCE [LARGE SCALE GENOMIC DNA]</scope>
    <source>
        <strain evidence="5">ZAV-07</strain>
    </source>
</reference>
<evidence type="ECO:0000313" key="6">
    <source>
        <dbReference type="Proteomes" id="UP000237040"/>
    </source>
</evidence>
<evidence type="ECO:0000259" key="4">
    <source>
        <dbReference type="Pfam" id="PF22613"/>
    </source>
</evidence>
<dbReference type="InterPro" id="IPR009014">
    <property type="entry name" value="Transketo_C/PFOR_II"/>
</dbReference>
<dbReference type="EMBL" id="PNIL01000038">
    <property type="protein sequence ID" value="PMP67693.1"/>
    <property type="molecule type" value="Genomic_DNA"/>
</dbReference>
<dbReference type="PANTHER" id="PTHR43825">
    <property type="entry name" value="PYRUVATE DEHYDROGENASE E1 COMPONENT"/>
    <property type="match status" value="1"/>
</dbReference>
<comment type="cofactor">
    <cofactor evidence="1">
        <name>thiamine diphosphate</name>
        <dbReference type="ChEBI" id="CHEBI:58937"/>
    </cofactor>
</comment>
<proteinExistence type="predicted"/>
<dbReference type="PANTHER" id="PTHR43825:SF1">
    <property type="entry name" value="TRANSKETOLASE-LIKE PYRIMIDINE-BINDING DOMAIN-CONTAINING PROTEIN"/>
    <property type="match status" value="1"/>
</dbReference>
<gene>
    <name evidence="5" type="ORF">C0189_02615</name>
</gene>
<dbReference type="InterPro" id="IPR051157">
    <property type="entry name" value="PDH/Transketolase"/>
</dbReference>
<evidence type="ECO:0000313" key="5">
    <source>
        <dbReference type="EMBL" id="PMP67693.1"/>
    </source>
</evidence>
<organism evidence="5 6">
    <name type="scientific">Caldisericum exile</name>
    <dbReference type="NCBI Taxonomy" id="693075"/>
    <lineage>
        <taxon>Bacteria</taxon>
        <taxon>Pseudomonadati</taxon>
        <taxon>Caldisericota/Cryosericota group</taxon>
        <taxon>Caldisericota</taxon>
        <taxon>Caldisericia</taxon>
        <taxon>Caldisericales</taxon>
        <taxon>Caldisericaceae</taxon>
        <taxon>Caldisericum</taxon>
    </lineage>
</organism>
<evidence type="ECO:0000256" key="2">
    <source>
        <dbReference type="ARBA" id="ARBA00023052"/>
    </source>
</evidence>